<dbReference type="PANTHER" id="PTHR28441">
    <property type="entry name" value="PROTEIN FAM91A1"/>
    <property type="match status" value="1"/>
</dbReference>
<sequence length="908" mass="100751">MQHATLKTEEELLVIAILEETPWEKLPKRLKNSLASNEEYQKRVKEYCIKKRLKWSECAARNACRENDYYEDLVRYLRKNLALFPYHLSENVCRILRITPFRYYHGLLYDVMKNEQPYDSIPNFTAADVLRLTGIGRNEFIDIMNKCRAKKLMWKLNKSIVKEMLPTQPVNFRMEPWWVVCFVNLTTDEYRKLSEEEMAVISGGDGDNSDRLGKEGVNLVGEVDVDVLRSLYRRGLIYLDVPVYPDDHFQVSTLEGFVSNRNQQYEDPTEELLYAVFVASSEQTTVAELAQTLQANLEQLQSAVSLASRLGWAKKFLDPISFLQDSSIPESPRSFGDDRMLSPFTSPSRVGALGPPDVDLVKGQAGLTRFAYMVDANLTSYLMMGSLSPGLKGHAVTLFEAGKLGDSSVADMCEVLRQVEGTKMEGELQQFADHAFSLRHALECLRSQGTDLEVEEAGEGGIGGFHLEPHRFADGNEPSQSGQLVQQSVGDFEDYSTNAAERGAETAEMTTVPPDMADTKVAMRFGAALNLTGRNLSKENVQTHKPSSRVDVIRIESLQDLAPATMQRVLRRDYDVVVSMIPLPSPPSVCSSDGLGPAHFGPPSRASISPWMKLLLYQTAGSGPISVALIKGQRFRTLPPPLAGCAKALLWTWDGAGTNGVGGKFEGTLVEGSILLHCVNTLLKHNAILIQPFPKTHLDSGGSGKPVTRNVPLPLFESSEVHPSLIQAANELALETLGYIRLVQIPCRDPQEHKESCFEWVPQSIEFGVPLFDTELCKSVCQGIFQSHLFSPTSLIKHRQGMHDVRQRLQEFITDYQASGPKATSAYALADGPDMANRSVFHKSTGGVPMLYLLDEDDSNDVPSPGVNLIFDGATLEPLHVDRCLQGRLPARLVVAASAATETLRTMY</sequence>
<dbReference type="STRING" id="3218.A0A2K1L9V8"/>
<keyword evidence="6" id="KW-1185">Reference proteome</keyword>
<dbReference type="OrthoDB" id="275996at2759"/>
<evidence type="ECO:0008006" key="7">
    <source>
        <dbReference type="Google" id="ProtNLM"/>
    </source>
</evidence>
<dbReference type="EnsemblPlants" id="Pp3c1_27170V3.4">
    <property type="protein sequence ID" value="Pp3c1_27170V3.4"/>
    <property type="gene ID" value="Pp3c1_27170"/>
</dbReference>
<dbReference type="Gramene" id="Pp3c1_27170V3.1">
    <property type="protein sequence ID" value="Pp3c1_27170V3.1"/>
    <property type="gene ID" value="Pp3c1_27170"/>
</dbReference>
<proteinExistence type="inferred from homology"/>
<dbReference type="EMBL" id="ABEU02000001">
    <property type="protein sequence ID" value="PNR62817.1"/>
    <property type="molecule type" value="Genomic_DNA"/>
</dbReference>
<dbReference type="EnsemblPlants" id="Pp3c1_27170V3.3">
    <property type="protein sequence ID" value="Pp3c1_27170V3.3"/>
    <property type="gene ID" value="Pp3c1_27170"/>
</dbReference>
<feature type="domain" description="FAM91 N-terminal" evidence="2">
    <location>
        <begin position="17"/>
        <end position="315"/>
    </location>
</feature>
<dbReference type="RefSeq" id="XP_024376984.1">
    <property type="nucleotide sequence ID" value="XM_024521216.2"/>
</dbReference>
<reference evidence="5" key="3">
    <citation type="submission" date="2020-12" db="UniProtKB">
        <authorList>
            <consortium name="EnsemblPlants"/>
        </authorList>
    </citation>
    <scope>IDENTIFICATION</scope>
</reference>
<dbReference type="KEGG" id="ppp:112282956"/>
<dbReference type="RefSeq" id="XP_024377000.1">
    <property type="nucleotide sequence ID" value="XM_024521232.2"/>
</dbReference>
<dbReference type="PANTHER" id="PTHR28441:SF2">
    <property type="entry name" value="PROTEIN FAM91A1"/>
    <property type="match status" value="1"/>
</dbReference>
<evidence type="ECO:0000259" key="3">
    <source>
        <dbReference type="Pfam" id="PF14648"/>
    </source>
</evidence>
<feature type="domain" description="FAM91 C-terminal" evidence="3">
    <location>
        <begin position="368"/>
        <end position="449"/>
    </location>
</feature>
<dbReference type="PaxDb" id="3218-PP1S21_178V6.1"/>
<protein>
    <recommendedName>
        <fullName evidence="7">Protein FAM91A1</fullName>
    </recommendedName>
</protein>
<evidence type="ECO:0000259" key="2">
    <source>
        <dbReference type="Pfam" id="PF14647"/>
    </source>
</evidence>
<evidence type="ECO:0000256" key="1">
    <source>
        <dbReference type="ARBA" id="ARBA00010319"/>
    </source>
</evidence>
<dbReference type="Proteomes" id="UP000006727">
    <property type="component" value="Chromosome 1"/>
</dbReference>
<dbReference type="RefSeq" id="XP_024376966.1">
    <property type="nucleotide sequence ID" value="XM_024521198.2"/>
</dbReference>
<dbReference type="RefSeq" id="XP_024376975.1">
    <property type="nucleotide sequence ID" value="XM_024521207.2"/>
</dbReference>
<reference evidence="4 6" key="1">
    <citation type="journal article" date="2008" name="Science">
        <title>The Physcomitrella genome reveals evolutionary insights into the conquest of land by plants.</title>
        <authorList>
            <person name="Rensing S."/>
            <person name="Lang D."/>
            <person name="Zimmer A."/>
            <person name="Terry A."/>
            <person name="Salamov A."/>
            <person name="Shapiro H."/>
            <person name="Nishiyama T."/>
            <person name="Perroud P.-F."/>
            <person name="Lindquist E."/>
            <person name="Kamisugi Y."/>
            <person name="Tanahashi T."/>
            <person name="Sakakibara K."/>
            <person name="Fujita T."/>
            <person name="Oishi K."/>
            <person name="Shin-I T."/>
            <person name="Kuroki Y."/>
            <person name="Toyoda A."/>
            <person name="Suzuki Y."/>
            <person name="Hashimoto A."/>
            <person name="Yamaguchi K."/>
            <person name="Sugano A."/>
            <person name="Kohara Y."/>
            <person name="Fujiyama A."/>
            <person name="Anterola A."/>
            <person name="Aoki S."/>
            <person name="Ashton N."/>
            <person name="Barbazuk W.B."/>
            <person name="Barker E."/>
            <person name="Bennetzen J."/>
            <person name="Bezanilla M."/>
            <person name="Blankenship R."/>
            <person name="Cho S.H."/>
            <person name="Dutcher S."/>
            <person name="Estelle M."/>
            <person name="Fawcett J.A."/>
            <person name="Gundlach H."/>
            <person name="Hanada K."/>
            <person name="Heyl A."/>
            <person name="Hicks K.A."/>
            <person name="Hugh J."/>
            <person name="Lohr M."/>
            <person name="Mayer K."/>
            <person name="Melkozernov A."/>
            <person name="Murata T."/>
            <person name="Nelson D."/>
            <person name="Pils B."/>
            <person name="Prigge M."/>
            <person name="Reiss B."/>
            <person name="Renner T."/>
            <person name="Rombauts S."/>
            <person name="Rushton P."/>
            <person name="Sanderfoot A."/>
            <person name="Schween G."/>
            <person name="Shiu S.-H."/>
            <person name="Stueber K."/>
            <person name="Theodoulou F.L."/>
            <person name="Tu H."/>
            <person name="Van de Peer Y."/>
            <person name="Verrier P.J."/>
            <person name="Waters E."/>
            <person name="Wood A."/>
            <person name="Yang L."/>
            <person name="Cove D."/>
            <person name="Cuming A."/>
            <person name="Hasebe M."/>
            <person name="Lucas S."/>
            <person name="Mishler D.B."/>
            <person name="Reski R."/>
            <person name="Grigoriev I."/>
            <person name="Quatrano R.S."/>
            <person name="Boore J.L."/>
        </authorList>
    </citation>
    <scope>NUCLEOTIDE SEQUENCE [LARGE SCALE GENOMIC DNA]</scope>
    <source>
        <strain evidence="5 6">cv. Gransden 2004</strain>
    </source>
</reference>
<dbReference type="Gramene" id="Pp3c1_27170V3.4">
    <property type="protein sequence ID" value="Pp3c1_27170V3.4"/>
    <property type="gene ID" value="Pp3c1_27170"/>
</dbReference>
<gene>
    <name evidence="5" type="primary">LOC112282956</name>
    <name evidence="4" type="ORF">PHYPA_001241</name>
</gene>
<dbReference type="EnsemblPlants" id="Pp3c1_27170V3.1">
    <property type="protein sequence ID" value="Pp3c1_27170V3.1"/>
    <property type="gene ID" value="Pp3c1_27170"/>
</dbReference>
<dbReference type="RefSeq" id="XP_024376993.1">
    <property type="nucleotide sequence ID" value="XM_024521225.2"/>
</dbReference>
<dbReference type="Gramene" id="Pp3c1_27170V3.2">
    <property type="protein sequence ID" value="Pp3c1_27170V3.2"/>
    <property type="gene ID" value="Pp3c1_27170"/>
</dbReference>
<name>A0A2K1L9V8_PHYPA</name>
<organism evidence="4">
    <name type="scientific">Physcomitrium patens</name>
    <name type="common">Spreading-leaved earth moss</name>
    <name type="synonym">Physcomitrella patens</name>
    <dbReference type="NCBI Taxonomy" id="3218"/>
    <lineage>
        <taxon>Eukaryota</taxon>
        <taxon>Viridiplantae</taxon>
        <taxon>Streptophyta</taxon>
        <taxon>Embryophyta</taxon>
        <taxon>Bryophyta</taxon>
        <taxon>Bryophytina</taxon>
        <taxon>Bryopsida</taxon>
        <taxon>Funariidae</taxon>
        <taxon>Funariales</taxon>
        <taxon>Funariaceae</taxon>
        <taxon>Physcomitrium</taxon>
    </lineage>
</organism>
<evidence type="ECO:0000313" key="5">
    <source>
        <dbReference type="EnsemblPlants" id="Pp3c1_27170V3.1"/>
    </source>
</evidence>
<dbReference type="InterPro" id="IPR039199">
    <property type="entry name" value="FAM91"/>
</dbReference>
<dbReference type="GeneID" id="112282956"/>
<dbReference type="InterPro" id="IPR028097">
    <property type="entry name" value="FAM91_C_dom"/>
</dbReference>
<evidence type="ECO:0000313" key="4">
    <source>
        <dbReference type="EMBL" id="PNR62817.1"/>
    </source>
</evidence>
<dbReference type="Pfam" id="PF14648">
    <property type="entry name" value="FAM91_C"/>
    <property type="match status" value="3"/>
</dbReference>
<dbReference type="Gramene" id="Pp3c1_27170V3.3">
    <property type="protein sequence ID" value="Pp3c1_27170V3.3"/>
    <property type="gene ID" value="Pp3c1_27170"/>
</dbReference>
<feature type="domain" description="FAM91 C-terminal" evidence="3">
    <location>
        <begin position="536"/>
        <end position="745"/>
    </location>
</feature>
<comment type="similarity">
    <text evidence="1">Belongs to the FAM91 family.</text>
</comment>
<feature type="domain" description="FAM91 C-terminal" evidence="3">
    <location>
        <begin position="752"/>
        <end position="877"/>
    </location>
</feature>
<dbReference type="InterPro" id="IPR028091">
    <property type="entry name" value="FAM91_N_dom"/>
</dbReference>
<dbReference type="EnsemblPlants" id="Pp3c1_27170V3.2">
    <property type="protein sequence ID" value="Pp3c1_27170V3.2"/>
    <property type="gene ID" value="Pp3c1_27170"/>
</dbReference>
<evidence type="ECO:0000313" key="6">
    <source>
        <dbReference type="Proteomes" id="UP000006727"/>
    </source>
</evidence>
<dbReference type="AlphaFoldDB" id="A0A2K1L9V8"/>
<dbReference type="FunCoup" id="A0A2K1L9V8">
    <property type="interactions" value="4344"/>
</dbReference>
<dbReference type="Pfam" id="PF14647">
    <property type="entry name" value="FAM91_N"/>
    <property type="match status" value="1"/>
</dbReference>
<accession>A0A2K1L9V8</accession>
<reference evidence="4 6" key="2">
    <citation type="journal article" date="2018" name="Plant J.">
        <title>The Physcomitrella patens chromosome-scale assembly reveals moss genome structure and evolution.</title>
        <authorList>
            <person name="Lang D."/>
            <person name="Ullrich K.K."/>
            <person name="Murat F."/>
            <person name="Fuchs J."/>
            <person name="Jenkins J."/>
            <person name="Haas F.B."/>
            <person name="Piednoel M."/>
            <person name="Gundlach H."/>
            <person name="Van Bel M."/>
            <person name="Meyberg R."/>
            <person name="Vives C."/>
            <person name="Morata J."/>
            <person name="Symeonidi A."/>
            <person name="Hiss M."/>
            <person name="Muchero W."/>
            <person name="Kamisugi Y."/>
            <person name="Saleh O."/>
            <person name="Blanc G."/>
            <person name="Decker E.L."/>
            <person name="van Gessel N."/>
            <person name="Grimwood J."/>
            <person name="Hayes R.D."/>
            <person name="Graham S.W."/>
            <person name="Gunter L.E."/>
            <person name="McDaniel S.F."/>
            <person name="Hoernstein S.N.W."/>
            <person name="Larsson A."/>
            <person name="Li F.W."/>
            <person name="Perroud P.F."/>
            <person name="Phillips J."/>
            <person name="Ranjan P."/>
            <person name="Rokshar D.S."/>
            <person name="Rothfels C.J."/>
            <person name="Schneider L."/>
            <person name="Shu S."/>
            <person name="Stevenson D.W."/>
            <person name="Thummler F."/>
            <person name="Tillich M."/>
            <person name="Villarreal Aguilar J.C."/>
            <person name="Widiez T."/>
            <person name="Wong G.K."/>
            <person name="Wymore A."/>
            <person name="Zhang Y."/>
            <person name="Zimmer A.D."/>
            <person name="Quatrano R.S."/>
            <person name="Mayer K.F.X."/>
            <person name="Goodstein D."/>
            <person name="Casacuberta J.M."/>
            <person name="Vandepoele K."/>
            <person name="Reski R."/>
            <person name="Cuming A.C."/>
            <person name="Tuskan G.A."/>
            <person name="Maumus F."/>
            <person name="Salse J."/>
            <person name="Schmutz J."/>
            <person name="Rensing S.A."/>
        </authorList>
    </citation>
    <scope>NUCLEOTIDE SEQUENCE [LARGE SCALE GENOMIC DNA]</scope>
    <source>
        <strain evidence="5 6">cv. Gransden 2004</strain>
    </source>
</reference>